<proteinExistence type="predicted"/>
<evidence type="ECO:0000313" key="3">
    <source>
        <dbReference type="Proteomes" id="UP000251800"/>
    </source>
</evidence>
<keyword evidence="3" id="KW-1185">Reference proteome</keyword>
<protein>
    <recommendedName>
        <fullName evidence="1">DUF2726 domain-containing protein</fullName>
    </recommendedName>
</protein>
<comment type="caution">
    <text evidence="2">The sequence shown here is derived from an EMBL/GenBank/DDBJ whole genome shotgun (WGS) entry which is preliminary data.</text>
</comment>
<dbReference type="EMBL" id="QEQK01000005">
    <property type="protein sequence ID" value="PWN56488.1"/>
    <property type="molecule type" value="Genomic_DNA"/>
</dbReference>
<dbReference type="Proteomes" id="UP000251800">
    <property type="component" value="Unassembled WGS sequence"/>
</dbReference>
<dbReference type="AlphaFoldDB" id="A0A363UM27"/>
<name>A0A363UM27_9GAMM</name>
<evidence type="ECO:0000313" key="2">
    <source>
        <dbReference type="EMBL" id="PWN56488.1"/>
    </source>
</evidence>
<dbReference type="InterPro" id="IPR024402">
    <property type="entry name" value="DUF2726"/>
</dbReference>
<accession>A0A363UM27</accession>
<evidence type="ECO:0000259" key="1">
    <source>
        <dbReference type="Pfam" id="PF10881"/>
    </source>
</evidence>
<feature type="domain" description="DUF2726" evidence="1">
    <location>
        <begin position="9"/>
        <end position="113"/>
    </location>
</feature>
<gene>
    <name evidence="2" type="ORF">DEH80_06555</name>
</gene>
<organism evidence="2 3">
    <name type="scientific">Abyssibacter profundi</name>
    <dbReference type="NCBI Taxonomy" id="2182787"/>
    <lineage>
        <taxon>Bacteria</taxon>
        <taxon>Pseudomonadati</taxon>
        <taxon>Pseudomonadota</taxon>
        <taxon>Gammaproteobacteria</taxon>
        <taxon>Chromatiales</taxon>
        <taxon>Oceanococcaceae</taxon>
        <taxon>Abyssibacter</taxon>
    </lineage>
</organism>
<dbReference type="OrthoDB" id="5600508at2"/>
<dbReference type="Pfam" id="PF10881">
    <property type="entry name" value="DUF2726"/>
    <property type="match status" value="1"/>
</dbReference>
<sequence length="291" mass="33392">MGDSAMLKQLLNLPESVTDQRLREICDDFDATVYPKVRVADVLPIEKSGIDNEQYRYALQAHFDFVVADSKAHPLFVVEFDGSSHSEPDAKRRDRLKNALWERFNVPILRINRRYLSDKFSDWDLLRWFATVFFVKRSWDEDVESGRIPPEDSVFDPAFVSVRTKSGYLGLDLERGAWAEFGRLSQAQKIPWHIPNWITARDTEGVLRAIAWMPVSNDEAVVAETAMHPHNLGDWVQFAVRGIVLTHLMKNLTQVLEGKDVARPREEIVGRAREFESAHTVIMAFGLVEPK</sequence>
<reference evidence="2 3" key="1">
    <citation type="submission" date="2018-05" db="EMBL/GenBank/DDBJ databases">
        <title>Abyssibacter profundi OUC007T gen. nov., sp. nov, a marine bacterium isolated from seawater of the Mariana Trench.</title>
        <authorList>
            <person name="Zhou S."/>
        </authorList>
    </citation>
    <scope>NUCLEOTIDE SEQUENCE [LARGE SCALE GENOMIC DNA]</scope>
    <source>
        <strain evidence="2 3">OUC007</strain>
    </source>
</reference>